<reference evidence="2" key="1">
    <citation type="journal article" date="2004" name="Genome Res.">
        <title>The status, quality, and expansion of the NIH full-length cDNA project: the Mammalian Gene Collection (MGC).</title>
        <authorList>
            <consortium name="The MGC Project Team"/>
            <person name="Gerhard D.S."/>
            <person name="Wagner L."/>
            <person name="Feingold E.A."/>
            <person name="Shenmen C.M."/>
            <person name="Grouse L.H."/>
            <person name="Schuler G."/>
            <person name="Klein S.L."/>
            <person name="Old S."/>
            <person name="Rasooly R."/>
            <person name="Good P."/>
            <person name="Guyer M."/>
            <person name="Peck A.M."/>
            <person name="Derge J.G."/>
            <person name="Lipman D."/>
            <person name="Collins F.S."/>
            <person name="Jang W."/>
            <person name="Sherry S."/>
            <person name="Feolo M."/>
            <person name="Misquitta L."/>
            <person name="Lee E."/>
            <person name="Rotmistrovsky K."/>
            <person name="Greenhut S.F."/>
            <person name="Schaefer C.F."/>
            <person name="Buetow K."/>
            <person name="Bonner T.I."/>
            <person name="Haussler D."/>
            <person name="Kent J."/>
            <person name="Kiekhaus M."/>
            <person name="Furey T."/>
            <person name="Brent M."/>
            <person name="Prange C."/>
            <person name="Schreiber K."/>
            <person name="Shapiro N."/>
            <person name="Bhat N.K."/>
            <person name="Hopkins R.F."/>
            <person name="Hsie F."/>
            <person name="Driscoll T."/>
            <person name="Soares M.B."/>
            <person name="Casavant T.L."/>
            <person name="Scheetz T.E."/>
            <person name="Brown-stein M.J."/>
            <person name="Usdin T.B."/>
            <person name="Toshiyuki S."/>
            <person name="Carninci P."/>
            <person name="Piao Y."/>
            <person name="Dudekula D.B."/>
            <person name="Ko M.S."/>
            <person name="Kawakami K."/>
            <person name="Suzuki Y."/>
            <person name="Sugano S."/>
            <person name="Gruber C.E."/>
            <person name="Smith M.R."/>
            <person name="Simmons B."/>
            <person name="Moore T."/>
            <person name="Waterman R."/>
            <person name="Johnson S.L."/>
            <person name="Ruan Y."/>
            <person name="Wei C.L."/>
            <person name="Mathavan S."/>
            <person name="Gunaratne P.H."/>
            <person name="Wu J."/>
            <person name="Garcia A.M."/>
            <person name="Hulyk S.W."/>
            <person name="Fuh E."/>
            <person name="Yuan Y."/>
            <person name="Sneed A."/>
            <person name="Kowis C."/>
            <person name="Hodgson A."/>
            <person name="Muzny D.M."/>
            <person name="McPherson J."/>
            <person name="Gibbs R.A."/>
            <person name="Fahey J."/>
            <person name="Helton E."/>
            <person name="Ketteman M."/>
            <person name="Madan A."/>
            <person name="Rodrigues S."/>
            <person name="Sanchez A."/>
            <person name="Whiting M."/>
            <person name="Madari A."/>
            <person name="Young A.C."/>
            <person name="Wetherby K.D."/>
            <person name="Granite S.J."/>
            <person name="Kwong P.N."/>
            <person name="Brinkley C.P."/>
            <person name="Pearson R.L."/>
            <person name="Bouffard G.G."/>
            <person name="Blakesly R.W."/>
            <person name="Green E.D."/>
            <person name="Dickson M.C."/>
            <person name="Rodriguez A.C."/>
            <person name="Grimwood J."/>
            <person name="Schmutz J."/>
            <person name="Myers R.M."/>
            <person name="Butterfield Y.S."/>
            <person name="Griffith M."/>
            <person name="Griffith O.L."/>
            <person name="Krzywinski M.I."/>
            <person name="Liao N."/>
            <person name="Morin R."/>
            <person name="Morrin R."/>
            <person name="Palmquist D."/>
            <person name="Petrescu A.S."/>
            <person name="Skalska U."/>
            <person name="Smailus D.E."/>
            <person name="Stott J.M."/>
            <person name="Schnerch A."/>
            <person name="Schein J.E."/>
            <person name="Jones S.J."/>
            <person name="Holt R.A."/>
            <person name="Baross A."/>
            <person name="Marra M.A."/>
            <person name="Clifton S."/>
            <person name="Makowski K.A."/>
            <person name="Bosak S."/>
            <person name="Malek J."/>
        </authorList>
    </citation>
    <scope>NUCLEOTIDE SEQUENCE [LARGE SCALE MRNA]</scope>
    <source>
        <tissue evidence="2">PCR rescued clones</tissue>
    </source>
</reference>
<dbReference type="AlphaFoldDB" id="Q14DV8"/>
<evidence type="ECO:0000256" key="1">
    <source>
        <dbReference type="SAM" id="MobiDB-lite"/>
    </source>
</evidence>
<name>Q14DV8_MOUSE</name>
<evidence type="ECO:0000313" key="3">
    <source>
        <dbReference type="MGI" id="MGI:2663721"/>
    </source>
</evidence>
<dbReference type="EMBL" id="BC111448">
    <property type="protein sequence ID" value="AAI11449.1"/>
    <property type="molecule type" value="mRNA"/>
</dbReference>
<feature type="compositionally biased region" description="Polar residues" evidence="1">
    <location>
        <begin position="1"/>
        <end position="17"/>
    </location>
</feature>
<protein>
    <submittedName>
        <fullName evidence="2">Zc3h3 protein</fullName>
    </submittedName>
</protein>
<feature type="region of interest" description="Disordered" evidence="1">
    <location>
        <begin position="1"/>
        <end position="39"/>
    </location>
</feature>
<evidence type="ECO:0000313" key="2">
    <source>
        <dbReference type="EMBL" id="AAI11449.1"/>
    </source>
</evidence>
<proteinExistence type="evidence at transcript level"/>
<accession>Q14DV8</accession>
<gene>
    <name evidence="2 3" type="primary">Zc3h3</name>
</gene>
<dbReference type="MGI" id="MGI:2663721">
    <property type="gene designation" value="Zc3h3"/>
</dbReference>
<dbReference type="AGR" id="MGI:2663721"/>
<organism evidence="2">
    <name type="scientific">Mus musculus</name>
    <name type="common">Mouse</name>
    <dbReference type="NCBI Taxonomy" id="10090"/>
    <lineage>
        <taxon>Eukaryota</taxon>
        <taxon>Metazoa</taxon>
        <taxon>Chordata</taxon>
        <taxon>Craniata</taxon>
        <taxon>Vertebrata</taxon>
        <taxon>Euteleostomi</taxon>
        <taxon>Mammalia</taxon>
        <taxon>Eutheria</taxon>
        <taxon>Euarchontoglires</taxon>
        <taxon>Glires</taxon>
        <taxon>Rodentia</taxon>
        <taxon>Myomorpha</taxon>
        <taxon>Muroidea</taxon>
        <taxon>Muridae</taxon>
        <taxon>Murinae</taxon>
        <taxon>Mus</taxon>
        <taxon>Mus</taxon>
    </lineage>
</organism>
<sequence length="39" mass="4177">MTIKHSSPSPGGQTETGPQAPRSPRTKDSGKPLHIKPRL</sequence>